<feature type="transmembrane region" description="Helical" evidence="7">
    <location>
        <begin position="16"/>
        <end position="36"/>
    </location>
</feature>
<dbReference type="EMBL" id="HBGA01013758">
    <property type="protein sequence ID" value="CAD8994244.1"/>
    <property type="molecule type" value="Transcribed_RNA"/>
</dbReference>
<name>A0A7S1N377_9EUGL</name>
<evidence type="ECO:0000256" key="1">
    <source>
        <dbReference type="ARBA" id="ARBA00007116"/>
    </source>
</evidence>
<reference evidence="8" key="1">
    <citation type="submission" date="2021-01" db="EMBL/GenBank/DDBJ databases">
        <authorList>
            <person name="Corre E."/>
            <person name="Pelletier E."/>
            <person name="Niang G."/>
            <person name="Scheremetjew M."/>
            <person name="Finn R."/>
            <person name="Kale V."/>
            <person name="Holt S."/>
            <person name="Cochrane G."/>
            <person name="Meng A."/>
            <person name="Brown T."/>
            <person name="Cohen L."/>
        </authorList>
    </citation>
    <scope>NUCLEOTIDE SEQUENCE</scope>
    <source>
        <strain evidence="8">NIES-381</strain>
    </source>
</reference>
<dbReference type="InterPro" id="IPR004389">
    <property type="entry name" value="Ribosomal_uL18_bac-type"/>
</dbReference>
<dbReference type="PANTHER" id="PTHR12899">
    <property type="entry name" value="39S RIBOSOMAL PROTEIN L18, MITOCHONDRIAL"/>
    <property type="match status" value="1"/>
</dbReference>
<keyword evidence="7" id="KW-0472">Membrane</keyword>
<dbReference type="HAMAP" id="MF_01337_B">
    <property type="entry name" value="Ribosomal_uL18_B"/>
    <property type="match status" value="1"/>
</dbReference>
<keyword evidence="3" id="KW-0694">RNA-binding</keyword>
<dbReference type="InterPro" id="IPR057268">
    <property type="entry name" value="Ribosomal_L18"/>
</dbReference>
<evidence type="ECO:0000256" key="7">
    <source>
        <dbReference type="SAM" id="Phobius"/>
    </source>
</evidence>
<dbReference type="InterPro" id="IPR005484">
    <property type="entry name" value="Ribosomal_uL18_bac/plant/anim"/>
</dbReference>
<dbReference type="GO" id="GO:0005737">
    <property type="term" value="C:cytoplasm"/>
    <property type="evidence" value="ECO:0007669"/>
    <property type="project" value="UniProtKB-ARBA"/>
</dbReference>
<evidence type="ECO:0000256" key="5">
    <source>
        <dbReference type="ARBA" id="ARBA00023274"/>
    </source>
</evidence>
<evidence type="ECO:0000256" key="2">
    <source>
        <dbReference type="ARBA" id="ARBA00022730"/>
    </source>
</evidence>
<evidence type="ECO:0000313" key="8">
    <source>
        <dbReference type="EMBL" id="CAD8994244.1"/>
    </source>
</evidence>
<dbReference type="FunFam" id="3.30.420.100:FF:000001">
    <property type="entry name" value="50S ribosomal protein L18"/>
    <property type="match status" value="1"/>
</dbReference>
<dbReference type="GO" id="GO:0006412">
    <property type="term" value="P:translation"/>
    <property type="evidence" value="ECO:0007669"/>
    <property type="project" value="InterPro"/>
</dbReference>
<keyword evidence="2" id="KW-0699">rRNA-binding</keyword>
<dbReference type="GO" id="GO:1990904">
    <property type="term" value="C:ribonucleoprotein complex"/>
    <property type="evidence" value="ECO:0007669"/>
    <property type="project" value="UniProtKB-KW"/>
</dbReference>
<sequence length="187" mass="20128">MPHYSTIGVEEPTQTWGFAACLAGVAVSCLVVGTYVGQAIVGSSLYAAMYNPSVVARPDMSLAATFNPRITPAERRERRSMSIRRKVSGTDERPRLSVFRSNNHIYGQVIDDDTQKTLVAAGTVEKDLAAQLDGKKPVEQAEIIGKVLAERAKAAGIEKVVFDRNGYKYHGRVAAVADGARAGGLDF</sequence>
<gene>
    <name evidence="8" type="ORF">EGYM00392_LOCUS5299</name>
</gene>
<evidence type="ECO:0000256" key="4">
    <source>
        <dbReference type="ARBA" id="ARBA00022980"/>
    </source>
</evidence>
<dbReference type="Pfam" id="PF00861">
    <property type="entry name" value="Ribosomal_L18p"/>
    <property type="match status" value="1"/>
</dbReference>
<keyword evidence="5" id="KW-0687">Ribonucleoprotein</keyword>
<comment type="similarity">
    <text evidence="1">Belongs to the universal ribosomal protein uL18 family.</text>
</comment>
<protein>
    <recommendedName>
        <fullName evidence="6">Large ribosomal subunit protein uL18c</fullName>
    </recommendedName>
</protein>
<evidence type="ECO:0000256" key="3">
    <source>
        <dbReference type="ARBA" id="ARBA00022884"/>
    </source>
</evidence>
<dbReference type="NCBIfam" id="TIGR00060">
    <property type="entry name" value="L18_bact"/>
    <property type="match status" value="1"/>
</dbReference>
<dbReference type="GO" id="GO:0005840">
    <property type="term" value="C:ribosome"/>
    <property type="evidence" value="ECO:0007669"/>
    <property type="project" value="UniProtKB-KW"/>
</dbReference>
<keyword evidence="4" id="KW-0689">Ribosomal protein</keyword>
<organism evidence="8">
    <name type="scientific">Eutreptiella gymnastica</name>
    <dbReference type="NCBI Taxonomy" id="73025"/>
    <lineage>
        <taxon>Eukaryota</taxon>
        <taxon>Discoba</taxon>
        <taxon>Euglenozoa</taxon>
        <taxon>Euglenida</taxon>
        <taxon>Spirocuta</taxon>
        <taxon>Euglenophyceae</taxon>
        <taxon>Eutreptiales</taxon>
        <taxon>Eutreptiaceae</taxon>
        <taxon>Eutreptiella</taxon>
    </lineage>
</organism>
<dbReference type="CDD" id="cd00432">
    <property type="entry name" value="Ribosomal_L18_L5e"/>
    <property type="match status" value="1"/>
</dbReference>
<dbReference type="AlphaFoldDB" id="A0A7S1N377"/>
<dbReference type="GO" id="GO:0008097">
    <property type="term" value="F:5S rRNA binding"/>
    <property type="evidence" value="ECO:0007669"/>
    <property type="project" value="TreeGrafter"/>
</dbReference>
<keyword evidence="7" id="KW-1133">Transmembrane helix</keyword>
<dbReference type="GO" id="GO:0003735">
    <property type="term" value="F:structural constituent of ribosome"/>
    <property type="evidence" value="ECO:0007669"/>
    <property type="project" value="InterPro"/>
</dbReference>
<dbReference type="SUPFAM" id="SSF53137">
    <property type="entry name" value="Translational machinery components"/>
    <property type="match status" value="1"/>
</dbReference>
<accession>A0A7S1N377</accession>
<keyword evidence="7" id="KW-0812">Transmembrane</keyword>
<dbReference type="PANTHER" id="PTHR12899:SF3">
    <property type="entry name" value="LARGE RIBOSOMAL SUBUNIT PROTEIN UL18M"/>
    <property type="match status" value="1"/>
</dbReference>
<proteinExistence type="inferred from homology"/>
<dbReference type="Gene3D" id="3.30.420.100">
    <property type="match status" value="1"/>
</dbReference>
<evidence type="ECO:0000256" key="6">
    <source>
        <dbReference type="ARBA" id="ARBA00035303"/>
    </source>
</evidence>